<keyword evidence="5" id="KW-1185">Reference proteome</keyword>
<reference evidence="4 5" key="1">
    <citation type="submission" date="2016-10" db="EMBL/GenBank/DDBJ databases">
        <authorList>
            <person name="de Groot N.N."/>
        </authorList>
    </citation>
    <scope>NUCLEOTIDE SEQUENCE [LARGE SCALE GENOMIC DNA]</scope>
    <source>
        <strain evidence="4 5">DSM 22024</strain>
    </source>
</reference>
<gene>
    <name evidence="4" type="ORF">SAMN04489717_3452</name>
</gene>
<dbReference type="AlphaFoldDB" id="A0A1H1U460"/>
<dbReference type="PROSITE" id="PS51186">
    <property type="entry name" value="GNAT"/>
    <property type="match status" value="1"/>
</dbReference>
<dbReference type="GO" id="GO:0016747">
    <property type="term" value="F:acyltransferase activity, transferring groups other than amino-acyl groups"/>
    <property type="evidence" value="ECO:0007669"/>
    <property type="project" value="InterPro"/>
</dbReference>
<dbReference type="InterPro" id="IPR000182">
    <property type="entry name" value="GNAT_dom"/>
</dbReference>
<dbReference type="RefSeq" id="WP_092654667.1">
    <property type="nucleotide sequence ID" value="NZ_LT629732.1"/>
</dbReference>
<evidence type="ECO:0000313" key="4">
    <source>
        <dbReference type="EMBL" id="SDS67036.1"/>
    </source>
</evidence>
<name>A0A1H1U460_9ACTN</name>
<dbReference type="EMBL" id="LT629732">
    <property type="protein sequence ID" value="SDS67036.1"/>
    <property type="molecule type" value="Genomic_DNA"/>
</dbReference>
<dbReference type="InterPro" id="IPR050832">
    <property type="entry name" value="Bact_Acetyltransf"/>
</dbReference>
<dbReference type="Gene3D" id="3.40.630.30">
    <property type="match status" value="1"/>
</dbReference>
<dbReference type="Proteomes" id="UP000198983">
    <property type="component" value="Chromosome I"/>
</dbReference>
<dbReference type="PANTHER" id="PTHR43877">
    <property type="entry name" value="AMINOALKYLPHOSPHONATE N-ACETYLTRANSFERASE-RELATED-RELATED"/>
    <property type="match status" value="1"/>
</dbReference>
<dbReference type="STRING" id="117157.SAMN04489717_3452"/>
<evidence type="ECO:0000259" key="3">
    <source>
        <dbReference type="PROSITE" id="PS51186"/>
    </source>
</evidence>
<keyword evidence="2" id="KW-0012">Acyltransferase</keyword>
<dbReference type="Pfam" id="PF00583">
    <property type="entry name" value="Acetyltransf_1"/>
    <property type="match status" value="1"/>
</dbReference>
<evidence type="ECO:0000256" key="1">
    <source>
        <dbReference type="ARBA" id="ARBA00022679"/>
    </source>
</evidence>
<dbReference type="PANTHER" id="PTHR43877:SF2">
    <property type="entry name" value="AMINOALKYLPHOSPHONATE N-ACETYLTRANSFERASE-RELATED"/>
    <property type="match status" value="1"/>
</dbReference>
<evidence type="ECO:0000313" key="5">
    <source>
        <dbReference type="Proteomes" id="UP000198983"/>
    </source>
</evidence>
<sequence length="179" mass="19079">MSDTVFLRTAGPGDASALVAVIGAAFEQYRGQLVPESGAFRETTGTIGRELAAGTGAIIAEQGEDALGCVMLKPVDGDLYFGRLAVTPSARGRGIARRLVKAVEDEAIRRGLAGVRLGVRIALTENQRLFTSLGFVETSREAHPGFDHPTSINMRKALSADRIDHHAPHPTQPVRPEPL</sequence>
<proteinExistence type="predicted"/>
<dbReference type="InterPro" id="IPR016181">
    <property type="entry name" value="Acyl_CoA_acyltransferase"/>
</dbReference>
<accession>A0A1H1U460</accession>
<evidence type="ECO:0000256" key="2">
    <source>
        <dbReference type="ARBA" id="ARBA00023315"/>
    </source>
</evidence>
<keyword evidence="1 4" id="KW-0808">Transferase</keyword>
<dbReference type="SUPFAM" id="SSF55729">
    <property type="entry name" value="Acyl-CoA N-acyltransferases (Nat)"/>
    <property type="match status" value="1"/>
</dbReference>
<dbReference type="OrthoDB" id="3746642at2"/>
<protein>
    <submittedName>
        <fullName evidence="4">Acetyltransferase (GNAT) family protein</fullName>
    </submittedName>
</protein>
<dbReference type="CDD" id="cd04301">
    <property type="entry name" value="NAT_SF"/>
    <property type="match status" value="1"/>
</dbReference>
<feature type="domain" description="N-acetyltransferase" evidence="3">
    <location>
        <begin position="5"/>
        <end position="159"/>
    </location>
</feature>
<organism evidence="4 5">
    <name type="scientific">Actinopolymorpha singaporensis</name>
    <dbReference type="NCBI Taxonomy" id="117157"/>
    <lineage>
        <taxon>Bacteria</taxon>
        <taxon>Bacillati</taxon>
        <taxon>Actinomycetota</taxon>
        <taxon>Actinomycetes</taxon>
        <taxon>Propionibacteriales</taxon>
        <taxon>Actinopolymorphaceae</taxon>
        <taxon>Actinopolymorpha</taxon>
    </lineage>
</organism>